<dbReference type="GO" id="GO:0000730">
    <property type="term" value="P:DNA recombinase assembly"/>
    <property type="evidence" value="ECO:0007669"/>
    <property type="project" value="InterPro"/>
</dbReference>
<organism evidence="7 8">
    <name type="scientific">Lithohypha guttulata</name>
    <dbReference type="NCBI Taxonomy" id="1690604"/>
    <lineage>
        <taxon>Eukaryota</taxon>
        <taxon>Fungi</taxon>
        <taxon>Dikarya</taxon>
        <taxon>Ascomycota</taxon>
        <taxon>Pezizomycotina</taxon>
        <taxon>Eurotiomycetes</taxon>
        <taxon>Chaetothyriomycetidae</taxon>
        <taxon>Chaetothyriales</taxon>
        <taxon>Trichomeriaceae</taxon>
        <taxon>Lithohypha</taxon>
    </lineage>
</organism>
<protein>
    <recommendedName>
        <fullName evidence="5">RAD52 homolog</fullName>
    </recommendedName>
</protein>
<dbReference type="AlphaFoldDB" id="A0AAN7YCW3"/>
<name>A0AAN7YCW3_9EURO</name>
<evidence type="ECO:0000313" key="8">
    <source>
        <dbReference type="Proteomes" id="UP001309876"/>
    </source>
</evidence>
<proteinExistence type="inferred from homology"/>
<dbReference type="Pfam" id="PF04098">
    <property type="entry name" value="Rad52_Rad22"/>
    <property type="match status" value="1"/>
</dbReference>
<feature type="compositionally biased region" description="Polar residues" evidence="6">
    <location>
        <begin position="522"/>
        <end position="532"/>
    </location>
</feature>
<evidence type="ECO:0000256" key="2">
    <source>
        <dbReference type="ARBA" id="ARBA00022763"/>
    </source>
</evidence>
<dbReference type="PANTHER" id="PTHR12132:SF1">
    <property type="entry name" value="DNA REPAIR PROTEIN RAD52 HOMOLOG"/>
    <property type="match status" value="1"/>
</dbReference>
<keyword evidence="2" id="KW-0227">DNA damage</keyword>
<dbReference type="GO" id="GO:0005634">
    <property type="term" value="C:nucleus"/>
    <property type="evidence" value="ECO:0007669"/>
    <property type="project" value="InterPro"/>
</dbReference>
<evidence type="ECO:0000256" key="4">
    <source>
        <dbReference type="ARBA" id="ARBA00023204"/>
    </source>
</evidence>
<dbReference type="Proteomes" id="UP001309876">
    <property type="component" value="Unassembled WGS sequence"/>
</dbReference>
<comment type="similarity">
    <text evidence="1">Belongs to the RAD52 family.</text>
</comment>
<keyword evidence="4" id="KW-0234">DNA repair</keyword>
<dbReference type="GO" id="GO:0006312">
    <property type="term" value="P:mitotic recombination"/>
    <property type="evidence" value="ECO:0007669"/>
    <property type="project" value="TreeGrafter"/>
</dbReference>
<dbReference type="GO" id="GO:0003697">
    <property type="term" value="F:single-stranded DNA binding"/>
    <property type="evidence" value="ECO:0007669"/>
    <property type="project" value="UniProtKB-ARBA"/>
</dbReference>
<feature type="region of interest" description="Disordered" evidence="6">
    <location>
        <begin position="233"/>
        <end position="532"/>
    </location>
</feature>
<feature type="region of interest" description="Disordered" evidence="6">
    <location>
        <begin position="196"/>
        <end position="216"/>
    </location>
</feature>
<dbReference type="Gene3D" id="3.30.390.80">
    <property type="entry name" value="DNA repair protein Rad52/59/22"/>
    <property type="match status" value="1"/>
</dbReference>
<feature type="compositionally biased region" description="Basic and acidic residues" evidence="6">
    <location>
        <begin position="196"/>
        <end position="208"/>
    </location>
</feature>
<feature type="region of interest" description="Disordered" evidence="6">
    <location>
        <begin position="1"/>
        <end position="20"/>
    </location>
</feature>
<gene>
    <name evidence="7" type="primary">RAD52</name>
    <name evidence="7" type="ORF">LTR05_003082</name>
</gene>
<dbReference type="PANTHER" id="PTHR12132">
    <property type="entry name" value="DNA REPAIR AND RECOMBINATION PROTEIN RAD52, RAD59"/>
    <property type="match status" value="1"/>
</dbReference>
<dbReference type="InterPro" id="IPR004585">
    <property type="entry name" value="DNA_recomb/repair_Rad52"/>
</dbReference>
<keyword evidence="3" id="KW-0233">DNA recombination</keyword>
<evidence type="ECO:0000256" key="1">
    <source>
        <dbReference type="ARBA" id="ARBA00006638"/>
    </source>
</evidence>
<comment type="caution">
    <text evidence="7">The sequence shown here is derived from an EMBL/GenBank/DDBJ whole genome shotgun (WGS) entry which is preliminary data.</text>
</comment>
<reference evidence="7 8" key="1">
    <citation type="submission" date="2023-08" db="EMBL/GenBank/DDBJ databases">
        <title>Black Yeasts Isolated from many extreme environments.</title>
        <authorList>
            <person name="Coleine C."/>
            <person name="Stajich J.E."/>
            <person name="Selbmann L."/>
        </authorList>
    </citation>
    <scope>NUCLEOTIDE SEQUENCE [LARGE SCALE GENOMIC DNA]</scope>
    <source>
        <strain evidence="7 8">CCFEE 5910</strain>
    </source>
</reference>
<dbReference type="FunFam" id="3.30.390.80:FF:000001">
    <property type="entry name" value="DNA repair protein RAD52 homolog"/>
    <property type="match status" value="1"/>
</dbReference>
<feature type="compositionally biased region" description="Acidic residues" evidence="6">
    <location>
        <begin position="233"/>
        <end position="242"/>
    </location>
</feature>
<dbReference type="EMBL" id="JAVRRJ010000002">
    <property type="protein sequence ID" value="KAK5088860.1"/>
    <property type="molecule type" value="Genomic_DNA"/>
</dbReference>
<dbReference type="InterPro" id="IPR042525">
    <property type="entry name" value="Rad52_Rad59_Rad22_sf"/>
</dbReference>
<dbReference type="NCBIfam" id="TIGR00607">
    <property type="entry name" value="rad52"/>
    <property type="match status" value="1"/>
</dbReference>
<dbReference type="SUPFAM" id="SSF54768">
    <property type="entry name" value="dsRNA-binding domain-like"/>
    <property type="match status" value="1"/>
</dbReference>
<feature type="compositionally biased region" description="Polar residues" evidence="6">
    <location>
        <begin position="287"/>
        <end position="307"/>
    </location>
</feature>
<evidence type="ECO:0000256" key="3">
    <source>
        <dbReference type="ARBA" id="ARBA00023172"/>
    </source>
</evidence>
<accession>A0AAN7YCW3</accession>
<dbReference type="InterPro" id="IPR041247">
    <property type="entry name" value="Rad52_fam"/>
</dbReference>
<dbReference type="GO" id="GO:0045002">
    <property type="term" value="P:double-strand break repair via single-strand annealing"/>
    <property type="evidence" value="ECO:0007669"/>
    <property type="project" value="InterPro"/>
</dbReference>
<dbReference type="InterPro" id="IPR007232">
    <property type="entry name" value="Rad52_Rad59_Rad22"/>
</dbReference>
<keyword evidence="8" id="KW-1185">Reference proteome</keyword>
<evidence type="ECO:0000313" key="7">
    <source>
        <dbReference type="EMBL" id="KAK5088860.1"/>
    </source>
</evidence>
<evidence type="ECO:0000256" key="6">
    <source>
        <dbReference type="SAM" id="MobiDB-lite"/>
    </source>
</evidence>
<feature type="compositionally biased region" description="Polar residues" evidence="6">
    <location>
        <begin position="316"/>
        <end position="339"/>
    </location>
</feature>
<evidence type="ECO:0000256" key="5">
    <source>
        <dbReference type="ARBA" id="ARBA00077224"/>
    </source>
</evidence>
<sequence>MPAPGDQHKPNGTTTQNPFEEVKPQISEYTAQEIATLQSRLNKRLGPEYISTRAGPGNSRVAYLSAEKAINLANEVFGFCGWSSSIQNIQIDFVDENPTKGTISIGLSVVVRVTLRNGAYHEDTGYGGIENCKSKIAAFEKAKKEGTTDALKRALRNFGNVLGNCIYDKEYIAKVSKVKAGQGKWDVNELYRHADFAPKKEEEDKKLVPTEPQQPNQAVNLVAEESFDVNDFDEADFDDLGNPDEVMLPPVNEGQQRNGPQQHPGRPQSYQQMTPSKPPQIRHDQQRNQAPASRPQQPQIIHQNGEQGSRVAPHLRQNQNPGAVTDTNHPQSRSSSPGVASQHFAPPQAPPGPQSLGFFSARAAEVLDGNNNPTGNTPVAKFNPYSESPSIRKTSGVDHSKSAALNRNTLRVEPPLQRDETLPKLPVEQARKVGQPGQTGAGMSPSFPRMGTSAYRPPTRHGATNGASSNAMPGVAGTERVLTAAKRAPLGDLSNVQHQPTAAAGDGGDLKRQRTGPGLTGNIDNHNTAAPG</sequence>